<dbReference type="AlphaFoldDB" id="A0A4Y3WF03"/>
<dbReference type="Proteomes" id="UP000318825">
    <property type="component" value="Unassembled WGS sequence"/>
</dbReference>
<sequence length="89" mass="9799">MLTSFASTQLEPDSRHFGNPQRFIPIGKCSRLAKKKTIVRRDWTKDDVRKLKTLAKQKAGVAKIAKTLKRTPGATAAKACTIGVSLSMQ</sequence>
<gene>
    <name evidence="2" type="ORF">NWI01_34890</name>
</gene>
<organism evidence="2 3">
    <name type="scientific">Nitrobacter winogradskyi</name>
    <name type="common">Nitrobacter agilis</name>
    <dbReference type="NCBI Taxonomy" id="913"/>
    <lineage>
        <taxon>Bacteria</taxon>
        <taxon>Pseudomonadati</taxon>
        <taxon>Pseudomonadota</taxon>
        <taxon>Alphaproteobacteria</taxon>
        <taxon>Hyphomicrobiales</taxon>
        <taxon>Nitrobacteraceae</taxon>
        <taxon>Nitrobacter</taxon>
    </lineage>
</organism>
<dbReference type="EMBL" id="BJNF01000120">
    <property type="protein sequence ID" value="GEC17597.1"/>
    <property type="molecule type" value="Genomic_DNA"/>
</dbReference>
<feature type="compositionally biased region" description="Polar residues" evidence="1">
    <location>
        <begin position="1"/>
        <end position="11"/>
    </location>
</feature>
<reference evidence="2 3" key="1">
    <citation type="submission" date="2019-06" db="EMBL/GenBank/DDBJ databases">
        <title>Whole genome shotgun sequence of Nitrobacter winogradskyi NBRC 14297.</title>
        <authorList>
            <person name="Hosoyama A."/>
            <person name="Uohara A."/>
            <person name="Ohji S."/>
            <person name="Ichikawa N."/>
        </authorList>
    </citation>
    <scope>NUCLEOTIDE SEQUENCE [LARGE SCALE GENOMIC DNA]</scope>
    <source>
        <strain evidence="2 3">NBRC 14297</strain>
    </source>
</reference>
<evidence type="ECO:0000256" key="1">
    <source>
        <dbReference type="SAM" id="MobiDB-lite"/>
    </source>
</evidence>
<evidence type="ECO:0000313" key="2">
    <source>
        <dbReference type="EMBL" id="GEC17597.1"/>
    </source>
</evidence>
<proteinExistence type="predicted"/>
<comment type="caution">
    <text evidence="2">The sequence shown here is derived from an EMBL/GenBank/DDBJ whole genome shotgun (WGS) entry which is preliminary data.</text>
</comment>
<evidence type="ECO:0000313" key="3">
    <source>
        <dbReference type="Proteomes" id="UP000318825"/>
    </source>
</evidence>
<name>A0A4Y3WF03_NITWI</name>
<protein>
    <submittedName>
        <fullName evidence="2">Uncharacterized protein</fullName>
    </submittedName>
</protein>
<feature type="region of interest" description="Disordered" evidence="1">
    <location>
        <begin position="1"/>
        <end position="22"/>
    </location>
</feature>
<accession>A0A4Y3WF03</accession>
<dbReference type="OrthoDB" id="8254374at2"/>